<dbReference type="AlphaFoldDB" id="A0A5S3PSS8"/>
<dbReference type="RefSeq" id="WP_138657947.1">
    <property type="nucleotide sequence ID" value="NZ_VATY01000002.1"/>
</dbReference>
<keyword evidence="1" id="KW-0732">Signal</keyword>
<reference evidence="2 3" key="1">
    <citation type="submission" date="2019-05" db="EMBL/GenBank/DDBJ databases">
        <authorList>
            <person name="Zhang J.-Y."/>
            <person name="Feg X."/>
            <person name="Du Z.-J."/>
        </authorList>
    </citation>
    <scope>NUCLEOTIDE SEQUENCE [LARGE SCALE GENOMIC DNA]</scope>
    <source>
        <strain evidence="2 3">RZ26</strain>
    </source>
</reference>
<dbReference type="SUPFAM" id="SSF54427">
    <property type="entry name" value="NTF2-like"/>
    <property type="match status" value="1"/>
</dbReference>
<dbReference type="OrthoDB" id="117186at2"/>
<evidence type="ECO:0000256" key="1">
    <source>
        <dbReference type="SAM" id="SignalP"/>
    </source>
</evidence>
<protein>
    <submittedName>
        <fullName evidence="2">Nuclear transport factor 2 family protein</fullName>
    </submittedName>
</protein>
<sequence length="151" mass="17383">MKQILSLCLFLLSINICAQDAEKYAVQKTIEAFFEGFHLQDSVAIKETVVKEVILQTLSKDSLGKHYVRTEDFSKFIKNIVSISETTKFQETIKSYSIQVDGPMANAWTAYEFHVNDKFSHCGVNSFQLVKQEDAWKIIYLIDTRRKEGCE</sequence>
<evidence type="ECO:0000313" key="3">
    <source>
        <dbReference type="Proteomes" id="UP000310314"/>
    </source>
</evidence>
<gene>
    <name evidence="2" type="ORF">FEE95_10745</name>
</gene>
<feature type="signal peptide" evidence="1">
    <location>
        <begin position="1"/>
        <end position="18"/>
    </location>
</feature>
<keyword evidence="3" id="KW-1185">Reference proteome</keyword>
<proteinExistence type="predicted"/>
<feature type="chain" id="PRO_5024393294" evidence="1">
    <location>
        <begin position="19"/>
        <end position="151"/>
    </location>
</feature>
<evidence type="ECO:0000313" key="2">
    <source>
        <dbReference type="EMBL" id="TMM56963.1"/>
    </source>
</evidence>
<dbReference type="EMBL" id="VATY01000002">
    <property type="protein sequence ID" value="TMM56963.1"/>
    <property type="molecule type" value="Genomic_DNA"/>
</dbReference>
<comment type="caution">
    <text evidence="2">The sequence shown here is derived from an EMBL/GenBank/DDBJ whole genome shotgun (WGS) entry which is preliminary data.</text>
</comment>
<organism evidence="2 3">
    <name type="scientific">Maribacter algarum</name>
    <name type="common">ex Zhang et al. 2020</name>
    <dbReference type="NCBI Taxonomy" id="2578118"/>
    <lineage>
        <taxon>Bacteria</taxon>
        <taxon>Pseudomonadati</taxon>
        <taxon>Bacteroidota</taxon>
        <taxon>Flavobacteriia</taxon>
        <taxon>Flavobacteriales</taxon>
        <taxon>Flavobacteriaceae</taxon>
        <taxon>Maribacter</taxon>
    </lineage>
</organism>
<dbReference type="Gene3D" id="3.10.450.50">
    <property type="match status" value="1"/>
</dbReference>
<dbReference type="Proteomes" id="UP000310314">
    <property type="component" value="Unassembled WGS sequence"/>
</dbReference>
<dbReference type="InterPro" id="IPR032710">
    <property type="entry name" value="NTF2-like_dom_sf"/>
</dbReference>
<name>A0A5S3PSS8_9FLAO</name>
<accession>A0A5S3PSS8</accession>